<name>A0ABD3NX31_9STRA</name>
<dbReference type="Proteomes" id="UP001530400">
    <property type="component" value="Unassembled WGS sequence"/>
</dbReference>
<evidence type="ECO:0000313" key="2">
    <source>
        <dbReference type="Proteomes" id="UP001530400"/>
    </source>
</evidence>
<sequence>MADFRRMNPEFSRSSALYELVESTNASVAVLAVRGTANNVDLFADAKIWYSSALFQVYRWMIPFGHFFNPLIEFCIRTLSFLESASINSVAYYLETTKTVNDLKQSDKYNHVKITGHSLVKTRAILNIHVLSQASNQPLMLMHLTGGGNVTCAQTSTEAVGLSALNTFLAHATVKPPVTLDQLEKYTHNIAPERDVFPMLGDHSKYIEPIS</sequence>
<evidence type="ECO:0000313" key="1">
    <source>
        <dbReference type="EMBL" id="KAL3780455.1"/>
    </source>
</evidence>
<organism evidence="1 2">
    <name type="scientific">Cyclotella atomus</name>
    <dbReference type="NCBI Taxonomy" id="382360"/>
    <lineage>
        <taxon>Eukaryota</taxon>
        <taxon>Sar</taxon>
        <taxon>Stramenopiles</taxon>
        <taxon>Ochrophyta</taxon>
        <taxon>Bacillariophyta</taxon>
        <taxon>Coscinodiscophyceae</taxon>
        <taxon>Thalassiosirophycidae</taxon>
        <taxon>Stephanodiscales</taxon>
        <taxon>Stephanodiscaceae</taxon>
        <taxon>Cyclotella</taxon>
    </lineage>
</organism>
<proteinExistence type="predicted"/>
<accession>A0ABD3NX31</accession>
<gene>
    <name evidence="1" type="ORF">ACHAWO_011778</name>
</gene>
<dbReference type="AlphaFoldDB" id="A0ABD3NX31"/>
<dbReference type="Gene3D" id="3.40.50.1820">
    <property type="entry name" value="alpha/beta hydrolase"/>
    <property type="match status" value="1"/>
</dbReference>
<comment type="caution">
    <text evidence="1">The sequence shown here is derived from an EMBL/GenBank/DDBJ whole genome shotgun (WGS) entry which is preliminary data.</text>
</comment>
<dbReference type="InterPro" id="IPR029058">
    <property type="entry name" value="AB_hydrolase_fold"/>
</dbReference>
<protein>
    <submittedName>
        <fullName evidence="1">Uncharacterized protein</fullName>
    </submittedName>
</protein>
<reference evidence="1 2" key="1">
    <citation type="submission" date="2024-10" db="EMBL/GenBank/DDBJ databases">
        <title>Updated reference genomes for cyclostephanoid diatoms.</title>
        <authorList>
            <person name="Roberts W.R."/>
            <person name="Alverson A.J."/>
        </authorList>
    </citation>
    <scope>NUCLEOTIDE SEQUENCE [LARGE SCALE GENOMIC DNA]</scope>
    <source>
        <strain evidence="1 2">AJA010-31</strain>
    </source>
</reference>
<keyword evidence="2" id="KW-1185">Reference proteome</keyword>
<dbReference type="EMBL" id="JALLPJ020000889">
    <property type="protein sequence ID" value="KAL3780455.1"/>
    <property type="molecule type" value="Genomic_DNA"/>
</dbReference>